<keyword evidence="4" id="KW-0234">DNA repair</keyword>
<dbReference type="InterPro" id="IPR036890">
    <property type="entry name" value="HATPase_C_sf"/>
</dbReference>
<dbReference type="GO" id="GO:0140664">
    <property type="term" value="F:ATP-dependent DNA damage sensor activity"/>
    <property type="evidence" value="ECO:0007669"/>
    <property type="project" value="InterPro"/>
</dbReference>
<dbReference type="EMBL" id="BPWL01000005">
    <property type="protein sequence ID" value="GJJ10468.1"/>
    <property type="molecule type" value="Genomic_DNA"/>
</dbReference>
<feature type="compositionally biased region" description="Basic residues" evidence="6">
    <location>
        <begin position="293"/>
        <end position="307"/>
    </location>
</feature>
<dbReference type="InterPro" id="IPR020568">
    <property type="entry name" value="Ribosomal_Su5_D2-typ_SF"/>
</dbReference>
<dbReference type="Proteomes" id="UP001050691">
    <property type="component" value="Unassembled WGS sequence"/>
</dbReference>
<feature type="compositionally biased region" description="Acidic residues" evidence="6">
    <location>
        <begin position="787"/>
        <end position="800"/>
    </location>
</feature>
<dbReference type="InterPro" id="IPR013507">
    <property type="entry name" value="DNA_mismatch_S5_2-like"/>
</dbReference>
<feature type="region of interest" description="Disordered" evidence="6">
    <location>
        <begin position="284"/>
        <end position="362"/>
    </location>
</feature>
<dbReference type="Pfam" id="PF13589">
    <property type="entry name" value="HATPase_c_3"/>
    <property type="match status" value="1"/>
</dbReference>
<dbReference type="SUPFAM" id="SSF55874">
    <property type="entry name" value="ATPase domain of HSP90 chaperone/DNA topoisomerase II/histidine kinase"/>
    <property type="match status" value="1"/>
</dbReference>
<dbReference type="GO" id="GO:0016887">
    <property type="term" value="F:ATP hydrolysis activity"/>
    <property type="evidence" value="ECO:0007669"/>
    <property type="project" value="InterPro"/>
</dbReference>
<feature type="compositionally biased region" description="Acidic residues" evidence="6">
    <location>
        <begin position="329"/>
        <end position="341"/>
    </location>
</feature>
<dbReference type="Pfam" id="PF16413">
    <property type="entry name" value="Mlh1_C"/>
    <property type="match status" value="1"/>
</dbReference>
<dbReference type="GO" id="GO:0032389">
    <property type="term" value="C:MutLalpha complex"/>
    <property type="evidence" value="ECO:0007669"/>
    <property type="project" value="TreeGrafter"/>
</dbReference>
<dbReference type="InterPro" id="IPR032189">
    <property type="entry name" value="Mlh1_C"/>
</dbReference>
<evidence type="ECO:0000313" key="8">
    <source>
        <dbReference type="EMBL" id="GJJ10468.1"/>
    </source>
</evidence>
<evidence type="ECO:0000259" key="7">
    <source>
        <dbReference type="SMART" id="SM01340"/>
    </source>
</evidence>
<evidence type="ECO:0000256" key="6">
    <source>
        <dbReference type="SAM" id="MobiDB-lite"/>
    </source>
</evidence>
<dbReference type="CDD" id="cd16926">
    <property type="entry name" value="HATPase_MutL-MLH-PMS-like"/>
    <property type="match status" value="1"/>
</dbReference>
<dbReference type="InterPro" id="IPR014762">
    <property type="entry name" value="DNA_mismatch_repair_CS"/>
</dbReference>
<sequence length="847" mass="94613">MELSQAQTRFYWCNAYNLVFESQPWNFFMASSSKKTLDSTRPTHSISDPSQTVSTAAIAPRPIKRLDEQLINRIAAGEIIHRPSSALKEILENALDAGSTSIRVTVKDGGLKLLQVQDNGSGIGKSSLPLLAARFATSKISSFSDLSSLQSYGFRGEALASISHVAHLSVITKVKDEGCAWKAYYTDGVLSSPKAGISLDPKPCAGNDGTTIIVEDLFYNTPLRLQAMKSASDEYSRILDVITKYAASSASSEISTPSGCTVKQNIGLLYGATVAKELSHVLISSGPTESSKGTRKRHTRKKMKGKQTGKGAKEVRDKKGKGKASYLTEADEMEVGDEDENFERGSQDDNEGSDGSEEEDEDVRWKGEVYLSGVNYHAKKMTFLLFINHRLVESSRLKKGIESVYNSLLPKGTYPFVYLSLQIDPKSVDVNVHPTKREVHFLDEEAIIRSVCDAIQEALVKDSGSRTFQYQTLLTGGIIEEETQKEKRVTPIVPKKRKSEGDETASEKEVEEIEDTTEEIQKLYSYHKVRTSAKDRTIDSMFPILNKSQVVDVNESPGLRNNISEIEESECLLTSVRNLRAEVAKGRHEGTLSWLSEILKAHVFVGVVDLNKCLSLIQHKTSLYIVNHASLAEELFYQLGLRQFGNFGEFRLDPPAPLRTLLSFAVENEDGIEKAGLQKDRVIEAIAEILITRKEMLKEYFSMVINDDDDIETIPLLLNGYTPNLDKLPLFLMRIGPEVDWQREQECFKTFLRELAYFYVPGPIIPGVDPKGKGKAKADKSQHDPLNDADDDDMDIDSDSTESEKWQIQHVIFEAMRKHFHAPKTLLEHDVVQVASLPELYKVFERC</sequence>
<dbReference type="FunFam" id="3.30.230.10:FF:000014">
    <property type="entry name" value="DNA mismatch repair protein Mlh1"/>
    <property type="match status" value="1"/>
</dbReference>
<dbReference type="GO" id="GO:0030983">
    <property type="term" value="F:mismatched DNA binding"/>
    <property type="evidence" value="ECO:0007669"/>
    <property type="project" value="InterPro"/>
</dbReference>
<evidence type="ECO:0000256" key="1">
    <source>
        <dbReference type="ARBA" id="ARBA00004123"/>
    </source>
</evidence>
<dbReference type="GO" id="GO:0061982">
    <property type="term" value="P:meiosis I cell cycle process"/>
    <property type="evidence" value="ECO:0007669"/>
    <property type="project" value="UniProtKB-ARBA"/>
</dbReference>
<feature type="compositionally biased region" description="Acidic residues" evidence="6">
    <location>
        <begin position="348"/>
        <end position="362"/>
    </location>
</feature>
<dbReference type="AlphaFoldDB" id="A0AAV5ACU6"/>
<comment type="subcellular location">
    <subcellularLocation>
        <location evidence="1">Nucleus</location>
    </subcellularLocation>
</comment>
<dbReference type="GO" id="GO:0006298">
    <property type="term" value="P:mismatch repair"/>
    <property type="evidence" value="ECO:0007669"/>
    <property type="project" value="InterPro"/>
</dbReference>
<dbReference type="Gene3D" id="3.30.565.10">
    <property type="entry name" value="Histidine kinase-like ATPase, C-terminal domain"/>
    <property type="match status" value="1"/>
</dbReference>
<keyword evidence="5" id="KW-0539">Nucleus</keyword>
<dbReference type="FunFam" id="3.30.565.10:FF:000003">
    <property type="entry name" value="DNA mismatch repair endonuclease MutL"/>
    <property type="match status" value="1"/>
</dbReference>
<evidence type="ECO:0000256" key="5">
    <source>
        <dbReference type="ARBA" id="ARBA00023242"/>
    </source>
</evidence>
<feature type="region of interest" description="Disordered" evidence="6">
    <location>
        <begin position="770"/>
        <end position="800"/>
    </location>
</feature>
<dbReference type="Gene3D" id="3.30.230.10">
    <property type="match status" value="1"/>
</dbReference>
<evidence type="ECO:0000256" key="2">
    <source>
        <dbReference type="ARBA" id="ARBA00006082"/>
    </source>
</evidence>
<dbReference type="PANTHER" id="PTHR10073">
    <property type="entry name" value="DNA MISMATCH REPAIR PROTEIN MLH, PMS, MUTL"/>
    <property type="match status" value="1"/>
</dbReference>
<protein>
    <recommendedName>
        <fullName evidence="7">DNA mismatch repair protein S5 domain-containing protein</fullName>
    </recommendedName>
</protein>
<comment type="caution">
    <text evidence="8">The sequence shown here is derived from an EMBL/GenBank/DDBJ whole genome shotgun (WGS) entry which is preliminary data.</text>
</comment>
<dbReference type="Pfam" id="PF01119">
    <property type="entry name" value="DNA_mis_repair"/>
    <property type="match status" value="1"/>
</dbReference>
<dbReference type="InterPro" id="IPR038973">
    <property type="entry name" value="MutL/Mlh/Pms-like"/>
</dbReference>
<dbReference type="PROSITE" id="PS00058">
    <property type="entry name" value="DNA_MISMATCH_REPAIR_1"/>
    <property type="match status" value="1"/>
</dbReference>
<evidence type="ECO:0000313" key="9">
    <source>
        <dbReference type="Proteomes" id="UP001050691"/>
    </source>
</evidence>
<evidence type="ECO:0000256" key="3">
    <source>
        <dbReference type="ARBA" id="ARBA00022763"/>
    </source>
</evidence>
<feature type="domain" description="DNA mismatch repair protein S5" evidence="7">
    <location>
        <begin position="266"/>
        <end position="460"/>
    </location>
</feature>
<dbReference type="GO" id="GO:0005524">
    <property type="term" value="F:ATP binding"/>
    <property type="evidence" value="ECO:0007669"/>
    <property type="project" value="InterPro"/>
</dbReference>
<dbReference type="NCBIfam" id="TIGR00585">
    <property type="entry name" value="mutl"/>
    <property type="match status" value="1"/>
</dbReference>
<keyword evidence="3" id="KW-0227">DNA damage</keyword>
<dbReference type="PANTHER" id="PTHR10073:SF12">
    <property type="entry name" value="DNA MISMATCH REPAIR PROTEIN MLH1"/>
    <property type="match status" value="1"/>
</dbReference>
<comment type="similarity">
    <text evidence="2">Belongs to the DNA mismatch repair MutL/HexB family.</text>
</comment>
<evidence type="ECO:0000256" key="4">
    <source>
        <dbReference type="ARBA" id="ARBA00023204"/>
    </source>
</evidence>
<reference evidence="8" key="1">
    <citation type="submission" date="2021-10" db="EMBL/GenBank/DDBJ databases">
        <title>De novo Genome Assembly of Clathrus columnatus (Basidiomycota, Fungi) Using Illumina and Nanopore Sequence Data.</title>
        <authorList>
            <person name="Ogiso-Tanaka E."/>
            <person name="Itagaki H."/>
            <person name="Hosoya T."/>
            <person name="Hosaka K."/>
        </authorList>
    </citation>
    <scope>NUCLEOTIDE SEQUENCE</scope>
    <source>
        <strain evidence="8">MO-923</strain>
    </source>
</reference>
<accession>A0AAV5ACU6</accession>
<keyword evidence="9" id="KW-1185">Reference proteome</keyword>
<feature type="compositionally biased region" description="Basic and acidic residues" evidence="6">
    <location>
        <begin position="770"/>
        <end position="786"/>
    </location>
</feature>
<organism evidence="8 9">
    <name type="scientific">Clathrus columnatus</name>
    <dbReference type="NCBI Taxonomy" id="1419009"/>
    <lineage>
        <taxon>Eukaryota</taxon>
        <taxon>Fungi</taxon>
        <taxon>Dikarya</taxon>
        <taxon>Basidiomycota</taxon>
        <taxon>Agaricomycotina</taxon>
        <taxon>Agaricomycetes</taxon>
        <taxon>Phallomycetidae</taxon>
        <taxon>Phallales</taxon>
        <taxon>Clathraceae</taxon>
        <taxon>Clathrus</taxon>
    </lineage>
</organism>
<dbReference type="InterPro" id="IPR014721">
    <property type="entry name" value="Ribsml_uS5_D2-typ_fold_subgr"/>
</dbReference>
<dbReference type="SUPFAM" id="SSF54211">
    <property type="entry name" value="Ribosomal protein S5 domain 2-like"/>
    <property type="match status" value="1"/>
</dbReference>
<name>A0AAV5ACU6_9AGAM</name>
<gene>
    <name evidence="8" type="ORF">Clacol_004694</name>
</gene>
<dbReference type="SMART" id="SM01340">
    <property type="entry name" value="DNA_mis_repair"/>
    <property type="match status" value="1"/>
</dbReference>
<proteinExistence type="inferred from homology"/>
<dbReference type="InterPro" id="IPR002099">
    <property type="entry name" value="MutL/Mlh/PMS"/>
</dbReference>